<evidence type="ECO:0000256" key="3">
    <source>
        <dbReference type="SAM" id="SignalP"/>
    </source>
</evidence>
<feature type="signal peptide" evidence="3">
    <location>
        <begin position="1"/>
        <end position="19"/>
    </location>
</feature>
<feature type="chain" id="PRO_5034354297" description="WSC domain-containing protein" evidence="3">
    <location>
        <begin position="20"/>
        <end position="422"/>
    </location>
</feature>
<protein>
    <recommendedName>
        <fullName evidence="4">WSC domain-containing protein</fullName>
    </recommendedName>
</protein>
<dbReference type="PANTHER" id="PTHR45964:SF5">
    <property type="entry name" value="WSCD FAMILY MEMBER CG9164"/>
    <property type="match status" value="1"/>
</dbReference>
<name>A0A8H4QJT8_9AGAR</name>
<sequence>MLLPLAVFATIFTLNAVVAASVLPLSSAPRKLQDVGPSVSLPGWTFVGCYTDNVPSSRTLQEQHVVSSMMTPTLCTSFCANNFTTPLGFAGVEYSSECFCDFNIQGTATKVNDTQCDFPCAGDSTLNACGGASLISVWENTGANNGSGPVIPQNKGTVGTWSFAGCFQDAVGSNPRTLLERLDIPAGITIETCTARCGSMGYAIAGLEFGEECWCGHTFSIPSANVTAPLGECSRACEADHTEICGAASRLSVYLNQGANPEPPATSTTSVVVPTSTTSTTTIITTTSTTTSKTSTSITTTTSVTPTTTSTSTSTTTAKPTTTTTTSTSTSTSTTKSTTSSTTKTTSTTTTTVKPTSKSTSTTTTVIPTTTTTTTTSKSTSSSSSATVNPTTTTFTSNTTTPQPTTKLGQASSVAEKQYRRI</sequence>
<evidence type="ECO:0000313" key="6">
    <source>
        <dbReference type="Proteomes" id="UP000521872"/>
    </source>
</evidence>
<evidence type="ECO:0000256" key="1">
    <source>
        <dbReference type="ARBA" id="ARBA00022737"/>
    </source>
</evidence>
<evidence type="ECO:0000313" key="5">
    <source>
        <dbReference type="EMBL" id="KAF4612379.1"/>
    </source>
</evidence>
<accession>A0A8H4QJT8</accession>
<evidence type="ECO:0000259" key="4">
    <source>
        <dbReference type="PROSITE" id="PS51212"/>
    </source>
</evidence>
<dbReference type="AlphaFoldDB" id="A0A8H4QJT8"/>
<dbReference type="PROSITE" id="PS51212">
    <property type="entry name" value="WSC"/>
    <property type="match status" value="2"/>
</dbReference>
<keyword evidence="1" id="KW-0677">Repeat</keyword>
<dbReference type="PANTHER" id="PTHR45964">
    <property type="entry name" value="WSCD FAMILY MEMBER CG9164"/>
    <property type="match status" value="1"/>
</dbReference>
<proteinExistence type="predicted"/>
<feature type="region of interest" description="Disordered" evidence="2">
    <location>
        <begin position="293"/>
        <end position="422"/>
    </location>
</feature>
<dbReference type="EMBL" id="JAACJL010000057">
    <property type="protein sequence ID" value="KAF4612379.1"/>
    <property type="molecule type" value="Genomic_DNA"/>
</dbReference>
<feature type="domain" description="WSC" evidence="4">
    <location>
        <begin position="43"/>
        <end position="141"/>
    </location>
</feature>
<dbReference type="InterPro" id="IPR051589">
    <property type="entry name" value="Sialate-O-sulfotransferase"/>
</dbReference>
<evidence type="ECO:0000256" key="2">
    <source>
        <dbReference type="SAM" id="MobiDB-lite"/>
    </source>
</evidence>
<organism evidence="5 6">
    <name type="scientific">Agrocybe pediades</name>
    <dbReference type="NCBI Taxonomy" id="84607"/>
    <lineage>
        <taxon>Eukaryota</taxon>
        <taxon>Fungi</taxon>
        <taxon>Dikarya</taxon>
        <taxon>Basidiomycota</taxon>
        <taxon>Agaricomycotina</taxon>
        <taxon>Agaricomycetes</taxon>
        <taxon>Agaricomycetidae</taxon>
        <taxon>Agaricales</taxon>
        <taxon>Agaricineae</taxon>
        <taxon>Strophariaceae</taxon>
        <taxon>Agrocybe</taxon>
    </lineage>
</organism>
<keyword evidence="3" id="KW-0732">Signal</keyword>
<dbReference type="SMART" id="SM00321">
    <property type="entry name" value="WSC"/>
    <property type="match status" value="2"/>
</dbReference>
<dbReference type="InterPro" id="IPR002889">
    <property type="entry name" value="WSC_carb-bd"/>
</dbReference>
<keyword evidence="6" id="KW-1185">Reference proteome</keyword>
<dbReference type="Proteomes" id="UP000521872">
    <property type="component" value="Unassembled WGS sequence"/>
</dbReference>
<reference evidence="5 6" key="1">
    <citation type="submission" date="2019-12" db="EMBL/GenBank/DDBJ databases">
        <authorList>
            <person name="Floudas D."/>
            <person name="Bentzer J."/>
            <person name="Ahren D."/>
            <person name="Johansson T."/>
            <person name="Persson P."/>
            <person name="Tunlid A."/>
        </authorList>
    </citation>
    <scope>NUCLEOTIDE SEQUENCE [LARGE SCALE GENOMIC DNA]</scope>
    <source>
        <strain evidence="5 6">CBS 102.39</strain>
    </source>
</reference>
<feature type="domain" description="WSC" evidence="4">
    <location>
        <begin position="160"/>
        <end position="257"/>
    </location>
</feature>
<feature type="compositionally biased region" description="Low complexity" evidence="2">
    <location>
        <begin position="293"/>
        <end position="407"/>
    </location>
</feature>
<gene>
    <name evidence="5" type="ORF">D9613_004600</name>
</gene>
<comment type="caution">
    <text evidence="5">The sequence shown here is derived from an EMBL/GenBank/DDBJ whole genome shotgun (WGS) entry which is preliminary data.</text>
</comment>
<dbReference type="Pfam" id="PF01822">
    <property type="entry name" value="WSC"/>
    <property type="match status" value="2"/>
</dbReference>